<reference evidence="1 2" key="1">
    <citation type="submission" date="2018-07" db="EMBL/GenBank/DDBJ databases">
        <title>Genome sequence of Erythrobacter strain YH-07, an antagonistic bacterium isolated from Yellow Sea.</title>
        <authorList>
            <person name="Tang T."/>
            <person name="Liu Q."/>
            <person name="Sun X."/>
        </authorList>
    </citation>
    <scope>NUCLEOTIDE SEQUENCE [LARGE SCALE GENOMIC DNA]</scope>
    <source>
        <strain evidence="1 2">YH-07</strain>
        <plasmid evidence="1 2">unnamed</plasmid>
    </source>
</reference>
<name>A0A345YJF5_9SPHN</name>
<keyword evidence="1" id="KW-0614">Plasmid</keyword>
<organism evidence="1 2">
    <name type="scientific">Erythrobacter aureus</name>
    <dbReference type="NCBI Taxonomy" id="2182384"/>
    <lineage>
        <taxon>Bacteria</taxon>
        <taxon>Pseudomonadati</taxon>
        <taxon>Pseudomonadota</taxon>
        <taxon>Alphaproteobacteria</taxon>
        <taxon>Sphingomonadales</taxon>
        <taxon>Erythrobacteraceae</taxon>
        <taxon>Erythrobacter/Porphyrobacter group</taxon>
        <taxon>Erythrobacter</taxon>
    </lineage>
</organism>
<accession>A0A345YJF5</accession>
<proteinExistence type="predicted"/>
<evidence type="ECO:0000313" key="2">
    <source>
        <dbReference type="Proteomes" id="UP000254508"/>
    </source>
</evidence>
<protein>
    <submittedName>
        <fullName evidence="1">Uncharacterized protein</fullName>
    </submittedName>
</protein>
<dbReference type="KEGG" id="err:DVR09_16520"/>
<evidence type="ECO:0000313" key="1">
    <source>
        <dbReference type="EMBL" id="AXK44057.1"/>
    </source>
</evidence>
<keyword evidence="2" id="KW-1185">Reference proteome</keyword>
<gene>
    <name evidence="1" type="ORF">DVR09_16520</name>
</gene>
<sequence>MTAQLQFDDFVDAAPVALKRRPAGDDKPLLLTRAEIKLLGELSEECGRLLKITGLSTSHQVGAMHSALAGVEAAYGREWNGILKAAVAGIEACNQVMGVSPYIFQHTDGASRNLASPQRVALKEMGLRISLATRPMSLEDNDTALCMRAMVFAAIAAERGLIHLAIENFGAIIRTLHSELSPLREYIAWDDKTNALAARFANAKVKLP</sequence>
<dbReference type="EMBL" id="CP031358">
    <property type="protein sequence ID" value="AXK44057.1"/>
    <property type="molecule type" value="Genomic_DNA"/>
</dbReference>
<geneLocation type="plasmid" evidence="1 2">
    <name>unnamed</name>
</geneLocation>
<dbReference type="OrthoDB" id="9848519at2"/>
<dbReference type="AlphaFoldDB" id="A0A345YJF5"/>
<dbReference type="RefSeq" id="WP_115418370.1">
    <property type="nucleotide sequence ID" value="NZ_CP031358.1"/>
</dbReference>
<dbReference type="Proteomes" id="UP000254508">
    <property type="component" value="Plasmid unnamed"/>
</dbReference>